<dbReference type="OrthoDB" id="1119147at2"/>
<evidence type="ECO:0000313" key="2">
    <source>
        <dbReference type="EMBL" id="SHH79861.1"/>
    </source>
</evidence>
<dbReference type="InterPro" id="IPR037401">
    <property type="entry name" value="SnoaL-like"/>
</dbReference>
<feature type="domain" description="SnoaL-like" evidence="1">
    <location>
        <begin position="36"/>
        <end position="139"/>
    </location>
</feature>
<dbReference type="PROSITE" id="PS51257">
    <property type="entry name" value="PROKAR_LIPOPROTEIN"/>
    <property type="match status" value="1"/>
</dbReference>
<dbReference type="Gene3D" id="3.10.450.50">
    <property type="match status" value="1"/>
</dbReference>
<protein>
    <recommendedName>
        <fullName evidence="1">SnoaL-like domain-containing protein</fullName>
    </recommendedName>
</protein>
<dbReference type="STRING" id="947013.SAMN04488109_5494"/>
<evidence type="ECO:0000313" key="3">
    <source>
        <dbReference type="Proteomes" id="UP000184212"/>
    </source>
</evidence>
<dbReference type="AlphaFoldDB" id="A0A1M5VXD2"/>
<dbReference type="InterPro" id="IPR032710">
    <property type="entry name" value="NTF2-like_dom_sf"/>
</dbReference>
<name>A0A1M5VXD2_9BACT</name>
<dbReference type="RefSeq" id="WP_073140980.1">
    <property type="nucleotide sequence ID" value="NZ_FQWQ01000004.1"/>
</dbReference>
<dbReference type="Pfam" id="PF13474">
    <property type="entry name" value="SnoaL_3"/>
    <property type="match status" value="1"/>
</dbReference>
<dbReference type="SUPFAM" id="SSF54427">
    <property type="entry name" value="NTF2-like"/>
    <property type="match status" value="1"/>
</dbReference>
<keyword evidence="3" id="KW-1185">Reference proteome</keyword>
<reference evidence="2 3" key="1">
    <citation type="submission" date="2016-11" db="EMBL/GenBank/DDBJ databases">
        <authorList>
            <person name="Jaros S."/>
            <person name="Januszkiewicz K."/>
            <person name="Wedrychowicz H."/>
        </authorList>
    </citation>
    <scope>NUCLEOTIDE SEQUENCE [LARGE SCALE GENOMIC DNA]</scope>
    <source>
        <strain evidence="2 3">DSM 24574</strain>
    </source>
</reference>
<dbReference type="EMBL" id="FQWQ01000004">
    <property type="protein sequence ID" value="SHH79861.1"/>
    <property type="molecule type" value="Genomic_DNA"/>
</dbReference>
<dbReference type="Proteomes" id="UP000184212">
    <property type="component" value="Unassembled WGS sequence"/>
</dbReference>
<organism evidence="2 3">
    <name type="scientific">Chryseolinea serpens</name>
    <dbReference type="NCBI Taxonomy" id="947013"/>
    <lineage>
        <taxon>Bacteria</taxon>
        <taxon>Pseudomonadati</taxon>
        <taxon>Bacteroidota</taxon>
        <taxon>Cytophagia</taxon>
        <taxon>Cytophagales</taxon>
        <taxon>Fulvivirgaceae</taxon>
        <taxon>Chryseolinea</taxon>
    </lineage>
</organism>
<accession>A0A1M5VXD2</accession>
<sequence>MKATAILTLISGVAFFFGCQGQRPADDPEKLKVVLLSYFDGIKNKDFKKMTDATTDDFVLYEMGRVWNNDSVFKEMKKFPYTVIYKFDNFKITADQQSGHMTYFNHGDFAFDSTRQSFDWIESAAFRKTDEGWKMNFLHITERYSPVAPQK</sequence>
<evidence type="ECO:0000259" key="1">
    <source>
        <dbReference type="Pfam" id="PF13474"/>
    </source>
</evidence>
<proteinExistence type="predicted"/>
<gene>
    <name evidence="2" type="ORF">SAMN04488109_5494</name>
</gene>